<dbReference type="Pfam" id="PF00353">
    <property type="entry name" value="HemolysinCabind"/>
    <property type="match status" value="9"/>
</dbReference>
<dbReference type="Proteomes" id="UP001221546">
    <property type="component" value="Chromosome"/>
</dbReference>
<evidence type="ECO:0000313" key="3">
    <source>
        <dbReference type="EMBL" id="WFU66861.1"/>
    </source>
</evidence>
<dbReference type="PRINTS" id="PR00313">
    <property type="entry name" value="CABNDNGRPT"/>
</dbReference>
<dbReference type="PANTHER" id="PTHR38340:SF1">
    <property type="entry name" value="S-LAYER PROTEIN"/>
    <property type="match status" value="1"/>
</dbReference>
<organism evidence="3 4">
    <name type="scientific">Bradyrhizobium brasilense</name>
    <dbReference type="NCBI Taxonomy" id="1419277"/>
    <lineage>
        <taxon>Bacteria</taxon>
        <taxon>Pseudomonadati</taxon>
        <taxon>Pseudomonadota</taxon>
        <taxon>Alphaproteobacteria</taxon>
        <taxon>Hyphomicrobiales</taxon>
        <taxon>Nitrobacteraceae</taxon>
        <taxon>Bradyrhizobium</taxon>
    </lineage>
</organism>
<dbReference type="InterPro" id="IPR001343">
    <property type="entry name" value="Hemolysn_Ca-bd"/>
</dbReference>
<keyword evidence="4" id="KW-1185">Reference proteome</keyword>
<sequence length="772" mass="75740">MAVFTGDNNSNTLTGGAGDDTLIGLGGNDVLIGNGGADVLDGGTGSDAASYTTSSAGLIVNLADPSQNTGDAAGDTYISIENIRGSAFADTLTGDDGNNALRGGAGADSLDGGAGFDFADYRGSATGLTASLANPASNTGDAAGDTYTSIEGLIGSDFNDRLTGDGGVNLLRGGLGADVLDGGGGFDYADYANATTGVTVNLANSAANTGEAAGDTFIAISAIRGGDFNDTLIGDANNNNLRGGLGADVLNGGLGFDVAEYSNSTAGLTVNLANPALNTGEAAGDTFISIEGLIGSAFDDQLFGDANNNSLRGDGGADQLDGGAGLDAASYTQSKVGLTVSLASPGVNTGEAAGDTYVSIEGLIGSAFDDTLIASSSGSFLQGNEGADTMIGGAGFDTVLYRNSASGVTVNLANAAANTGEAAGDTFTSIEGIIGSNFSDILIGNSAGNSLHGLGGADVLNGGGGTDIAEYAEASTGVVVSLSNPGQNTGEAAGDTFISIEGLGGSLFNDVLTGDGGNNLLMGNDGADQLNGLAGNDSLNGGAGIDTMTGGLGDDTYVVDNASDHVIEALHGGTDTVNTSVDYTIAAGQEIEVFTATGTNNITLTGNEFGQTINGNIGNNTLNGGGGADTLLGGIGADILNGGAGKDTMTGGAGLDRMVISSLTDSGVAFASRDVINTFAHGDKIDLSAIDANTHVAGNQAFTFVANFTGVAGQLQWDLTNISSTGVKGYLVQGDANGDGVADFSLQIYTAPTEHLAGGPSAWNLAAFDFVL</sequence>
<dbReference type="RefSeq" id="WP_141343211.1">
    <property type="nucleotide sequence ID" value="NZ_CP121646.1"/>
</dbReference>
<accession>A0ABY8JN31</accession>
<dbReference type="PANTHER" id="PTHR38340">
    <property type="entry name" value="S-LAYER PROTEIN"/>
    <property type="match status" value="1"/>
</dbReference>
<dbReference type="PROSITE" id="PS00330">
    <property type="entry name" value="HEMOLYSIN_CALCIUM"/>
    <property type="match status" value="3"/>
</dbReference>
<evidence type="ECO:0000256" key="2">
    <source>
        <dbReference type="ARBA" id="ARBA00022525"/>
    </source>
</evidence>
<reference evidence="3 4" key="1">
    <citation type="submission" date="2023-04" db="EMBL/GenBank/DDBJ databases">
        <title>Australian commercial rhizobial inoculants.</title>
        <authorList>
            <person name="Kohlmeier M.G."/>
            <person name="O'Hara G.W."/>
            <person name="Colombi E."/>
            <person name="Ramsay J.P."/>
            <person name="Terpolilli J."/>
        </authorList>
    </citation>
    <scope>NUCLEOTIDE SEQUENCE [LARGE SCALE GENOMIC DNA]</scope>
    <source>
        <strain evidence="3 4">CB627</strain>
    </source>
</reference>
<evidence type="ECO:0000313" key="4">
    <source>
        <dbReference type="Proteomes" id="UP001221546"/>
    </source>
</evidence>
<evidence type="ECO:0000256" key="1">
    <source>
        <dbReference type="ARBA" id="ARBA00004613"/>
    </source>
</evidence>
<comment type="subcellular location">
    <subcellularLocation>
        <location evidence="1">Secreted</location>
    </subcellularLocation>
</comment>
<dbReference type="InterPro" id="IPR011049">
    <property type="entry name" value="Serralysin-like_metalloprot_C"/>
</dbReference>
<protein>
    <submittedName>
        <fullName evidence="3">Calcium-binding protein</fullName>
    </submittedName>
</protein>
<gene>
    <name evidence="3" type="ORF">QA636_15785</name>
</gene>
<name>A0ABY8JN31_9BRAD</name>
<dbReference type="SUPFAM" id="SSF51120">
    <property type="entry name" value="beta-Roll"/>
    <property type="match status" value="5"/>
</dbReference>
<proteinExistence type="predicted"/>
<keyword evidence="2" id="KW-0964">Secreted</keyword>
<dbReference type="Gene3D" id="2.150.10.10">
    <property type="entry name" value="Serralysin-like metalloprotease, C-terminal"/>
    <property type="match status" value="8"/>
</dbReference>
<dbReference type="EMBL" id="CP121646">
    <property type="protein sequence ID" value="WFU66861.1"/>
    <property type="molecule type" value="Genomic_DNA"/>
</dbReference>
<dbReference type="InterPro" id="IPR050557">
    <property type="entry name" value="RTX_toxin/Mannuronan_C5-epim"/>
</dbReference>
<dbReference type="InterPro" id="IPR018511">
    <property type="entry name" value="Hemolysin-typ_Ca-bd_CS"/>
</dbReference>